<dbReference type="AlphaFoldDB" id="K6XAD3"/>
<keyword evidence="1" id="KW-1133">Transmembrane helix</keyword>
<organism evidence="2 3">
    <name type="scientific">Paraglaciecola arctica BSs20135</name>
    <dbReference type="NCBI Taxonomy" id="493475"/>
    <lineage>
        <taxon>Bacteria</taxon>
        <taxon>Pseudomonadati</taxon>
        <taxon>Pseudomonadota</taxon>
        <taxon>Gammaproteobacteria</taxon>
        <taxon>Alteromonadales</taxon>
        <taxon>Alteromonadaceae</taxon>
        <taxon>Paraglaciecola</taxon>
    </lineage>
</organism>
<dbReference type="Proteomes" id="UP000006327">
    <property type="component" value="Unassembled WGS sequence"/>
</dbReference>
<accession>K6XAD3</accession>
<evidence type="ECO:0000313" key="2">
    <source>
        <dbReference type="EMBL" id="GAC17589.1"/>
    </source>
</evidence>
<dbReference type="SUPFAM" id="SSF53850">
    <property type="entry name" value="Periplasmic binding protein-like II"/>
    <property type="match status" value="1"/>
</dbReference>
<dbReference type="STRING" id="493475.GARC_0608"/>
<dbReference type="RefSeq" id="WP_007616524.1">
    <property type="nucleotide sequence ID" value="NZ_BAEO01000008.1"/>
</dbReference>
<reference evidence="2 3" key="1">
    <citation type="journal article" date="2017" name="Antonie Van Leeuwenhoek">
        <title>Rhizobium rhizosphaerae sp. nov., a novel species isolated from rice rhizosphere.</title>
        <authorList>
            <person name="Zhao J.J."/>
            <person name="Zhang J."/>
            <person name="Zhang R.J."/>
            <person name="Zhang C.W."/>
            <person name="Yin H.Q."/>
            <person name="Zhang X.X."/>
        </authorList>
    </citation>
    <scope>NUCLEOTIDE SEQUENCE [LARGE SCALE GENOMIC DNA]</scope>
    <source>
        <strain evidence="2 3">BSs20135</strain>
    </source>
</reference>
<dbReference type="eggNOG" id="COG0834">
    <property type="taxonomic scope" value="Bacteria"/>
</dbReference>
<keyword evidence="1" id="KW-0472">Membrane</keyword>
<gene>
    <name evidence="2" type="ORF">GARC_0608</name>
</gene>
<evidence type="ECO:0008006" key="4">
    <source>
        <dbReference type="Google" id="ProtNLM"/>
    </source>
</evidence>
<feature type="transmembrane region" description="Helical" evidence="1">
    <location>
        <begin position="6"/>
        <end position="23"/>
    </location>
</feature>
<dbReference type="OrthoDB" id="547680at2"/>
<comment type="caution">
    <text evidence="2">The sequence shown here is derived from an EMBL/GenBank/DDBJ whole genome shotgun (WGS) entry which is preliminary data.</text>
</comment>
<dbReference type="EMBL" id="BAEO01000008">
    <property type="protein sequence ID" value="GAC17589.1"/>
    <property type="molecule type" value="Genomic_DNA"/>
</dbReference>
<name>K6XAD3_9ALTE</name>
<evidence type="ECO:0000256" key="1">
    <source>
        <dbReference type="SAM" id="Phobius"/>
    </source>
</evidence>
<proteinExistence type="predicted"/>
<keyword evidence="1" id="KW-0812">Transmembrane</keyword>
<sequence>MNKDTFIILAFLGVVASVSYYALKKPEQVLEKPHKQLPVQTVNYLQPGISISSSLYIKALLESVMSITEPEYGPYEINIIASYLALPRKRKEMIKGDNINLIWTTEDINTIKELIKVPFHTMKGVLGYRAMIIQADRQDEFSKITNLEELQLMKPGQVKFWSDTYIYKSNNFNVVTSRKMFSLFPMLESNRFDFLPLGISEINQEYLSIRQKYPSLAIETDLLIKYSLHMFLMVSPNEPILAERLLKGLLEIEKSGEFDRIFNEFIQPEMNKIQIQNRRIIELESP</sequence>
<keyword evidence="3" id="KW-1185">Reference proteome</keyword>
<protein>
    <recommendedName>
        <fullName evidence="4">Solute-binding protein family 3/N-terminal domain-containing protein</fullName>
    </recommendedName>
</protein>
<evidence type="ECO:0000313" key="3">
    <source>
        <dbReference type="Proteomes" id="UP000006327"/>
    </source>
</evidence>